<dbReference type="EnsemblProtists" id="EOD16808">
    <property type="protein sequence ID" value="EOD16808"/>
    <property type="gene ID" value="EMIHUDRAFT_102768"/>
</dbReference>
<keyword evidence="4" id="KW-0808">Transferase</keyword>
<evidence type="ECO:0000256" key="10">
    <source>
        <dbReference type="ARBA" id="ARBA00023180"/>
    </source>
</evidence>
<evidence type="ECO:0000256" key="6">
    <source>
        <dbReference type="ARBA" id="ARBA00022968"/>
    </source>
</evidence>
<keyword evidence="5" id="KW-0812">Transmembrane</keyword>
<evidence type="ECO:0000256" key="4">
    <source>
        <dbReference type="ARBA" id="ARBA00022679"/>
    </source>
</evidence>
<evidence type="ECO:0000256" key="3">
    <source>
        <dbReference type="ARBA" id="ARBA00022676"/>
    </source>
</evidence>
<dbReference type="GO" id="GO:0000139">
    <property type="term" value="C:Golgi membrane"/>
    <property type="evidence" value="ECO:0007669"/>
    <property type="project" value="UniProtKB-SubCell"/>
</dbReference>
<dbReference type="InterPro" id="IPR050943">
    <property type="entry name" value="Glycosyltr_29_Sialyltrsf"/>
</dbReference>
<keyword evidence="9" id="KW-0472">Membrane</keyword>
<dbReference type="InterPro" id="IPR038578">
    <property type="entry name" value="GT29-like_sf"/>
</dbReference>
<dbReference type="InterPro" id="IPR001675">
    <property type="entry name" value="Glyco_trans_29"/>
</dbReference>
<dbReference type="eggNOG" id="KOG2692">
    <property type="taxonomic scope" value="Eukaryota"/>
</dbReference>
<evidence type="ECO:0000313" key="13">
    <source>
        <dbReference type="Proteomes" id="UP000013827"/>
    </source>
</evidence>
<dbReference type="KEGG" id="ehx:EMIHUDRAFT_102768"/>
<name>A0A0D3IZX3_EMIH1</name>
<dbReference type="GO" id="GO:0003828">
    <property type="term" value="F:alpha-N-acetylneuraminate alpha-2,8-sialyltransferase activity"/>
    <property type="evidence" value="ECO:0007669"/>
    <property type="project" value="TreeGrafter"/>
</dbReference>
<evidence type="ECO:0000256" key="9">
    <source>
        <dbReference type="ARBA" id="ARBA00023136"/>
    </source>
</evidence>
<evidence type="ECO:0000313" key="12">
    <source>
        <dbReference type="EnsemblProtists" id="EOD16808"/>
    </source>
</evidence>
<dbReference type="HOGENOM" id="CLU_755302_0_0_1"/>
<evidence type="ECO:0000256" key="5">
    <source>
        <dbReference type="ARBA" id="ARBA00022692"/>
    </source>
</evidence>
<organism evidence="12 13">
    <name type="scientific">Emiliania huxleyi (strain CCMP1516)</name>
    <dbReference type="NCBI Taxonomy" id="280463"/>
    <lineage>
        <taxon>Eukaryota</taxon>
        <taxon>Haptista</taxon>
        <taxon>Haptophyta</taxon>
        <taxon>Prymnesiophyceae</taxon>
        <taxon>Isochrysidales</taxon>
        <taxon>Noelaerhabdaceae</taxon>
        <taxon>Emiliania</taxon>
    </lineage>
</organism>
<keyword evidence="7" id="KW-1133">Transmembrane helix</keyword>
<dbReference type="Gene3D" id="3.90.1480.20">
    <property type="entry name" value="Glycosyl transferase family 29"/>
    <property type="match status" value="1"/>
</dbReference>
<comment type="subcellular location">
    <subcellularLocation>
        <location evidence="1">Golgi apparatus membrane</location>
        <topology evidence="1">Single-pass type II membrane protein</topology>
    </subcellularLocation>
</comment>
<evidence type="ECO:0000256" key="2">
    <source>
        <dbReference type="ARBA" id="ARBA00006003"/>
    </source>
</evidence>
<protein>
    <submittedName>
        <fullName evidence="12">Uncharacterized protein</fullName>
    </submittedName>
</protein>
<keyword evidence="3" id="KW-0328">Glycosyltransferase</keyword>
<keyword evidence="8" id="KW-0333">Golgi apparatus</keyword>
<evidence type="ECO:0000256" key="1">
    <source>
        <dbReference type="ARBA" id="ARBA00004323"/>
    </source>
</evidence>
<keyword evidence="13" id="KW-1185">Reference proteome</keyword>
<sequence length="367" mass="39009">MYAGKVHMGSDGRAGAGQASGGVCVPPADGSASALVQHADMDQLCRHNPPYGFRALCKERSAVAMLRGLSNPRVCRYKTCAVVGSGGSLLGARLGASIDAADAVIRVNLAPDAREAARARSAPHRDLATWVSDVGSRTTWRVLAMEGYGYLNHYGRFWLKPPLGHGKHDNMSGIPQEPLLAIVCHEPTAGTGRCRAERLRQTFAHRWAASYLVNPLLLREWSRRLFAGVRHQRVPSTGMNAVAFASQLCGSVHLYGFGNGSCPAACYHYYDCGEARPGGGVAQSYMFGGDPGATGGYHNFSAQAAVLRRLAESGAVHAHWGTCGHSSGDPPDPALLNRRGGGSRGAAALRTHRRRGSSRTKGQIDNV</sequence>
<dbReference type="RefSeq" id="XP_005769237.1">
    <property type="nucleotide sequence ID" value="XM_005769180.1"/>
</dbReference>
<dbReference type="GO" id="GO:0009311">
    <property type="term" value="P:oligosaccharide metabolic process"/>
    <property type="evidence" value="ECO:0007669"/>
    <property type="project" value="TreeGrafter"/>
</dbReference>
<reference evidence="12" key="2">
    <citation type="submission" date="2024-10" db="UniProtKB">
        <authorList>
            <consortium name="EnsemblProtists"/>
        </authorList>
    </citation>
    <scope>IDENTIFICATION</scope>
</reference>
<dbReference type="PANTHER" id="PTHR11987:SF53">
    <property type="entry name" value="ALPHA-2,8-SIALYLTRANSFERASE 8F-LIKE"/>
    <property type="match status" value="1"/>
</dbReference>
<dbReference type="CDD" id="cd19952">
    <property type="entry name" value="GT29"/>
    <property type="match status" value="1"/>
</dbReference>
<keyword evidence="6" id="KW-0735">Signal-anchor</keyword>
<feature type="region of interest" description="Disordered" evidence="11">
    <location>
        <begin position="322"/>
        <end position="367"/>
    </location>
</feature>
<dbReference type="GeneID" id="17262968"/>
<evidence type="ECO:0000256" key="7">
    <source>
        <dbReference type="ARBA" id="ARBA00022989"/>
    </source>
</evidence>
<comment type="similarity">
    <text evidence="2">Belongs to the glycosyltransferase 29 family.</text>
</comment>
<evidence type="ECO:0000256" key="11">
    <source>
        <dbReference type="SAM" id="MobiDB-lite"/>
    </source>
</evidence>
<dbReference type="AlphaFoldDB" id="A0A0D3IZX3"/>
<dbReference type="Pfam" id="PF00777">
    <property type="entry name" value="Glyco_transf_29"/>
    <property type="match status" value="1"/>
</dbReference>
<dbReference type="PANTHER" id="PTHR11987">
    <property type="entry name" value="ALPHA-2,8-SIALYLTRANSFERASE"/>
    <property type="match status" value="1"/>
</dbReference>
<reference evidence="13" key="1">
    <citation type="journal article" date="2013" name="Nature">
        <title>Pan genome of the phytoplankton Emiliania underpins its global distribution.</title>
        <authorList>
            <person name="Read B.A."/>
            <person name="Kegel J."/>
            <person name="Klute M.J."/>
            <person name="Kuo A."/>
            <person name="Lefebvre S.C."/>
            <person name="Maumus F."/>
            <person name="Mayer C."/>
            <person name="Miller J."/>
            <person name="Monier A."/>
            <person name="Salamov A."/>
            <person name="Young J."/>
            <person name="Aguilar M."/>
            <person name="Claverie J.M."/>
            <person name="Frickenhaus S."/>
            <person name="Gonzalez K."/>
            <person name="Herman E.K."/>
            <person name="Lin Y.C."/>
            <person name="Napier J."/>
            <person name="Ogata H."/>
            <person name="Sarno A.F."/>
            <person name="Shmutz J."/>
            <person name="Schroeder D."/>
            <person name="de Vargas C."/>
            <person name="Verret F."/>
            <person name="von Dassow P."/>
            <person name="Valentin K."/>
            <person name="Van de Peer Y."/>
            <person name="Wheeler G."/>
            <person name="Dacks J.B."/>
            <person name="Delwiche C.F."/>
            <person name="Dyhrman S.T."/>
            <person name="Glockner G."/>
            <person name="John U."/>
            <person name="Richards T."/>
            <person name="Worden A.Z."/>
            <person name="Zhang X."/>
            <person name="Grigoriev I.V."/>
            <person name="Allen A.E."/>
            <person name="Bidle K."/>
            <person name="Borodovsky M."/>
            <person name="Bowler C."/>
            <person name="Brownlee C."/>
            <person name="Cock J.M."/>
            <person name="Elias M."/>
            <person name="Gladyshev V.N."/>
            <person name="Groth M."/>
            <person name="Guda C."/>
            <person name="Hadaegh A."/>
            <person name="Iglesias-Rodriguez M.D."/>
            <person name="Jenkins J."/>
            <person name="Jones B.M."/>
            <person name="Lawson T."/>
            <person name="Leese F."/>
            <person name="Lindquist E."/>
            <person name="Lobanov A."/>
            <person name="Lomsadze A."/>
            <person name="Malik S.B."/>
            <person name="Marsh M.E."/>
            <person name="Mackinder L."/>
            <person name="Mock T."/>
            <person name="Mueller-Roeber B."/>
            <person name="Pagarete A."/>
            <person name="Parker M."/>
            <person name="Probert I."/>
            <person name="Quesneville H."/>
            <person name="Raines C."/>
            <person name="Rensing S.A."/>
            <person name="Riano-Pachon D.M."/>
            <person name="Richier S."/>
            <person name="Rokitta S."/>
            <person name="Shiraiwa Y."/>
            <person name="Soanes D.M."/>
            <person name="van der Giezen M."/>
            <person name="Wahlund T.M."/>
            <person name="Williams B."/>
            <person name="Wilson W."/>
            <person name="Wolfe G."/>
            <person name="Wurch L.L."/>
        </authorList>
    </citation>
    <scope>NUCLEOTIDE SEQUENCE</scope>
</reference>
<accession>A0A0D3IZX3</accession>
<dbReference type="STRING" id="2903.R1C2N2"/>
<dbReference type="PaxDb" id="2903-EOD16808"/>
<dbReference type="GO" id="GO:0006491">
    <property type="term" value="P:N-glycan processing"/>
    <property type="evidence" value="ECO:0007669"/>
    <property type="project" value="TreeGrafter"/>
</dbReference>
<dbReference type="Proteomes" id="UP000013827">
    <property type="component" value="Unassembled WGS sequence"/>
</dbReference>
<evidence type="ECO:0000256" key="8">
    <source>
        <dbReference type="ARBA" id="ARBA00023034"/>
    </source>
</evidence>
<keyword evidence="10" id="KW-0325">Glycoprotein</keyword>
<proteinExistence type="inferred from homology"/>